<feature type="binding site" evidence="5">
    <location>
        <position position="219"/>
    </location>
    <ligand>
        <name>FAD</name>
        <dbReference type="ChEBI" id="CHEBI:57692"/>
    </ligand>
</feature>
<dbReference type="SUPFAM" id="SSF51905">
    <property type="entry name" value="FAD/NAD(P)-binding domain"/>
    <property type="match status" value="1"/>
</dbReference>
<evidence type="ECO:0000256" key="6">
    <source>
        <dbReference type="RuleBase" id="RU003968"/>
    </source>
</evidence>
<accession>A0A0B4XNK3</accession>
<dbReference type="PANTHER" id="PTHR11552">
    <property type="entry name" value="GLUCOSE-METHANOL-CHOLINE GMC OXIDOREDUCTASE"/>
    <property type="match status" value="1"/>
</dbReference>
<dbReference type="PROSITE" id="PS51257">
    <property type="entry name" value="PROKAR_LIPOPROTEIN"/>
    <property type="match status" value="1"/>
</dbReference>
<dbReference type="InterPro" id="IPR012132">
    <property type="entry name" value="GMC_OxRdtase"/>
</dbReference>
<feature type="binding site" evidence="5">
    <location>
        <begin position="91"/>
        <end position="94"/>
    </location>
    <ligand>
        <name>FAD</name>
        <dbReference type="ChEBI" id="CHEBI:57692"/>
    </ligand>
</feature>
<dbReference type="GO" id="GO:0016614">
    <property type="term" value="F:oxidoreductase activity, acting on CH-OH group of donors"/>
    <property type="evidence" value="ECO:0007669"/>
    <property type="project" value="InterPro"/>
</dbReference>
<comment type="similarity">
    <text evidence="2 6">Belongs to the GMC oxidoreductase family.</text>
</comment>
<dbReference type="PROSITE" id="PS00623">
    <property type="entry name" value="GMC_OXRED_1"/>
    <property type="match status" value="1"/>
</dbReference>
<dbReference type="STRING" id="391936.S7S_11320"/>
<evidence type="ECO:0000256" key="1">
    <source>
        <dbReference type="ARBA" id="ARBA00001974"/>
    </source>
</evidence>
<evidence type="ECO:0000259" key="8">
    <source>
        <dbReference type="PROSITE" id="PS00624"/>
    </source>
</evidence>
<reference evidence="9 10" key="1">
    <citation type="journal article" date="2012" name="J. Bacteriol.">
        <title>Genome sequence of an alkane-degrading bacterium, Alcanivorax pacificus type strain W11-5, isolated from deep sea sediment.</title>
        <authorList>
            <person name="Lai Q."/>
            <person name="Shao Z."/>
        </authorList>
    </citation>
    <scope>NUCLEOTIDE SEQUENCE [LARGE SCALE GENOMIC DNA]</scope>
    <source>
        <strain evidence="9 10">W11-5</strain>
    </source>
</reference>
<dbReference type="Pfam" id="PF05199">
    <property type="entry name" value="GMC_oxred_C"/>
    <property type="match status" value="1"/>
</dbReference>
<keyword evidence="4 5" id="KW-0274">FAD</keyword>
<dbReference type="PANTHER" id="PTHR11552:SF147">
    <property type="entry name" value="CHOLINE DEHYDROGENASE, MITOCHONDRIAL"/>
    <property type="match status" value="1"/>
</dbReference>
<dbReference type="Pfam" id="PF00732">
    <property type="entry name" value="GMC_oxred_N"/>
    <property type="match status" value="1"/>
</dbReference>
<gene>
    <name evidence="9" type="ORF">S7S_11320</name>
</gene>
<evidence type="ECO:0000256" key="4">
    <source>
        <dbReference type="ARBA" id="ARBA00022827"/>
    </source>
</evidence>
<dbReference type="InterPro" id="IPR036188">
    <property type="entry name" value="FAD/NAD-bd_sf"/>
</dbReference>
<dbReference type="KEGG" id="apac:S7S_11320"/>
<feature type="domain" description="Glucose-methanol-choline oxidoreductase N-terminal" evidence="8">
    <location>
        <begin position="255"/>
        <end position="269"/>
    </location>
</feature>
<evidence type="ECO:0000313" key="10">
    <source>
        <dbReference type="Proteomes" id="UP000006764"/>
    </source>
</evidence>
<dbReference type="RefSeq" id="WP_008737090.1">
    <property type="nucleotide sequence ID" value="NZ_CP004387.1"/>
</dbReference>
<dbReference type="EMBL" id="CP004387">
    <property type="protein sequence ID" value="AJD48676.1"/>
    <property type="molecule type" value="Genomic_DNA"/>
</dbReference>
<organism evidence="9 10">
    <name type="scientific">Isoalcanivorax pacificus W11-5</name>
    <dbReference type="NCBI Taxonomy" id="391936"/>
    <lineage>
        <taxon>Bacteria</taxon>
        <taxon>Pseudomonadati</taxon>
        <taxon>Pseudomonadota</taxon>
        <taxon>Gammaproteobacteria</taxon>
        <taxon>Oceanospirillales</taxon>
        <taxon>Alcanivoracaceae</taxon>
        <taxon>Isoalcanivorax</taxon>
    </lineage>
</organism>
<dbReference type="InterPro" id="IPR007867">
    <property type="entry name" value="GMC_OxRtase_C"/>
</dbReference>
<protein>
    <submittedName>
        <fullName evidence="9">GMC family oxidoreductase</fullName>
    </submittedName>
</protein>
<feature type="domain" description="Glucose-methanol-choline oxidoreductase N-terminal" evidence="7">
    <location>
        <begin position="81"/>
        <end position="104"/>
    </location>
</feature>
<dbReference type="OrthoDB" id="9785276at2"/>
<dbReference type="HOGENOM" id="CLU_002865_7_2_6"/>
<dbReference type="Gene3D" id="3.50.50.60">
    <property type="entry name" value="FAD/NAD(P)-binding domain"/>
    <property type="match status" value="1"/>
</dbReference>
<dbReference type="InterPro" id="IPR000172">
    <property type="entry name" value="GMC_OxRdtase_N"/>
</dbReference>
<evidence type="ECO:0000259" key="7">
    <source>
        <dbReference type="PROSITE" id="PS00623"/>
    </source>
</evidence>
<dbReference type="SUPFAM" id="SSF54373">
    <property type="entry name" value="FAD-linked reductases, C-terminal domain"/>
    <property type="match status" value="1"/>
</dbReference>
<evidence type="ECO:0000256" key="2">
    <source>
        <dbReference type="ARBA" id="ARBA00010790"/>
    </source>
</evidence>
<dbReference type="GO" id="GO:0050660">
    <property type="term" value="F:flavin adenine dinucleotide binding"/>
    <property type="evidence" value="ECO:0007669"/>
    <property type="project" value="InterPro"/>
</dbReference>
<keyword evidence="3 6" id="KW-0285">Flavoprotein</keyword>
<name>A0A0B4XNK3_9GAMM</name>
<evidence type="ECO:0000256" key="5">
    <source>
        <dbReference type="PIRSR" id="PIRSR000137-2"/>
    </source>
</evidence>
<dbReference type="Gene3D" id="3.30.560.10">
    <property type="entry name" value="Glucose Oxidase, domain 3"/>
    <property type="match status" value="1"/>
</dbReference>
<keyword evidence="10" id="KW-1185">Reference proteome</keyword>
<sequence length="535" mass="58662">MSKYDFIIVGAGSAGCVLANRLSEGGRYRVCLIEAGPHDNSGFVNVPFGVIGLIKEGKRNWGYYTSEQKHLGNRKLYWPRGKTLGGSSSINAMVYIRGQHQDYDDWAAEGASGWDWESVRPIFNAHENNEHYPADSWHGVGGPLNVTRVRDINPLTPLFVKAGEELGYPRNDDFNGPEQAGFGLFQVTQKDGRRWSAARAFLDPARARENLHILTDTLVTRVLIDSGRATGVEVCDSAGKISTIEASAEVILAGGAINSPQLLMLSGVGDREHLAEVGIACQHHAPEVGGNLQDHLDMTIMVKDRSRQAIGMSPFFVPRLIRAFYDYFRHRRGFLASNAAEAGAFVSVLSEPSRPDVQLHFLPAFLRDHGRELTPGFGCTIHVCQLRPKSRGRIRLASKDPLAAPLIDPNYLSHPDDMAVLREGVKLARKVFHSEAFSPAFGGDDQPDVSIVSDADIEKDIRARAETIYHPVGTCRMGNDNQAVVDTRLRVNGVRGLRVADASIMPLIISGNTNASCMMIGEQAARFILEEQGRA</sequence>
<dbReference type="PROSITE" id="PS00624">
    <property type="entry name" value="GMC_OXRED_2"/>
    <property type="match status" value="1"/>
</dbReference>
<comment type="cofactor">
    <cofactor evidence="1 5">
        <name>FAD</name>
        <dbReference type="ChEBI" id="CHEBI:57692"/>
    </cofactor>
</comment>
<proteinExistence type="inferred from homology"/>
<dbReference type="Proteomes" id="UP000006764">
    <property type="component" value="Chromosome"/>
</dbReference>
<dbReference type="PIRSF" id="PIRSF000137">
    <property type="entry name" value="Alcohol_oxidase"/>
    <property type="match status" value="1"/>
</dbReference>
<dbReference type="AlphaFoldDB" id="A0A0B4XNK3"/>
<evidence type="ECO:0000256" key="3">
    <source>
        <dbReference type="ARBA" id="ARBA00022630"/>
    </source>
</evidence>
<evidence type="ECO:0000313" key="9">
    <source>
        <dbReference type="EMBL" id="AJD48676.1"/>
    </source>
</evidence>